<sequence>MDLEIVKVADEDLGIDEDLVEGWKHLKTTSMVKEFVGNRVWKHSIWNLTEAYVEITDTSRLSRRQSGLESVLFAPEIGTRRGPIALATLFNWIVMVESLIG</sequence>
<evidence type="ECO:0000313" key="1">
    <source>
        <dbReference type="Proteomes" id="UP000079169"/>
    </source>
</evidence>
<evidence type="ECO:0000313" key="2">
    <source>
        <dbReference type="RefSeq" id="XP_017300249.1"/>
    </source>
</evidence>
<dbReference type="GeneID" id="108252602"/>
<dbReference type="AlphaFoldDB" id="A0A1S4EDT6"/>
<organism evidence="1 2">
    <name type="scientific">Diaphorina citri</name>
    <name type="common">Asian citrus psyllid</name>
    <dbReference type="NCBI Taxonomy" id="121845"/>
    <lineage>
        <taxon>Eukaryota</taxon>
        <taxon>Metazoa</taxon>
        <taxon>Ecdysozoa</taxon>
        <taxon>Arthropoda</taxon>
        <taxon>Hexapoda</taxon>
        <taxon>Insecta</taxon>
        <taxon>Pterygota</taxon>
        <taxon>Neoptera</taxon>
        <taxon>Paraneoptera</taxon>
        <taxon>Hemiptera</taxon>
        <taxon>Sternorrhyncha</taxon>
        <taxon>Psylloidea</taxon>
        <taxon>Psyllidae</taxon>
        <taxon>Diaphorininae</taxon>
        <taxon>Diaphorina</taxon>
    </lineage>
</organism>
<name>A0A1S4EDT6_DIACI</name>
<dbReference type="PaxDb" id="121845-A0A1S4EDT6"/>
<keyword evidence="1" id="KW-1185">Reference proteome</keyword>
<gene>
    <name evidence="2" type="primary">LOC108252602</name>
</gene>
<dbReference type="Proteomes" id="UP000079169">
    <property type="component" value="Unplaced"/>
</dbReference>
<accession>A0A1S4EDT6</accession>
<proteinExistence type="predicted"/>
<dbReference type="KEGG" id="dci:108252602"/>
<dbReference type="RefSeq" id="XP_017300249.1">
    <property type="nucleotide sequence ID" value="XM_017444760.2"/>
</dbReference>
<reference evidence="2" key="1">
    <citation type="submission" date="2025-08" db="UniProtKB">
        <authorList>
            <consortium name="RefSeq"/>
        </authorList>
    </citation>
    <scope>IDENTIFICATION</scope>
</reference>
<protein>
    <submittedName>
        <fullName evidence="2">Uncharacterized protein LOC108252602</fullName>
    </submittedName>
</protein>